<sequence length="99" mass="11493">MKKHLAIRIAILLAGFLLIYIYDHWDSWFNEVHSIGGNSGMSIPMDLVLNVCWTVLWCLFLLIEIIVSFFKGNRENRGRNFILILSAIVLLVIYIQNIK</sequence>
<feature type="transmembrane region" description="Helical" evidence="1">
    <location>
        <begin position="5"/>
        <end position="22"/>
    </location>
</feature>
<feature type="transmembrane region" description="Helical" evidence="1">
    <location>
        <begin position="81"/>
        <end position="98"/>
    </location>
</feature>
<reference evidence="2 3" key="2">
    <citation type="journal article" date="2016" name="Genome Announc.">
        <title>Draft Genome Sequence of a Biocontrol Rhizobacterium, Chryseobacterium kwangjuense Strain KJ1R5, Isolated from Pepper (Capsicum annuum).</title>
        <authorList>
            <person name="Jeong J.J."/>
            <person name="Park H."/>
            <person name="Park B.H."/>
            <person name="Mannaa M."/>
            <person name="Sang M.K."/>
            <person name="Choi I.G."/>
            <person name="Kim K.D."/>
        </authorList>
    </citation>
    <scope>NUCLEOTIDE SEQUENCE [LARGE SCALE GENOMIC DNA]</scope>
    <source>
        <strain evidence="2 3">KJ1R5</strain>
    </source>
</reference>
<dbReference type="Proteomes" id="UP000070513">
    <property type="component" value="Unassembled WGS sequence"/>
</dbReference>
<organism evidence="2 3">
    <name type="scientific">Chryseobacterium kwangjuense</name>
    <dbReference type="NCBI Taxonomy" id="267125"/>
    <lineage>
        <taxon>Bacteria</taxon>
        <taxon>Pseudomonadati</taxon>
        <taxon>Bacteroidota</taxon>
        <taxon>Flavobacteriia</taxon>
        <taxon>Flavobacteriales</taxon>
        <taxon>Weeksellaceae</taxon>
        <taxon>Chryseobacterium group</taxon>
        <taxon>Chryseobacterium</taxon>
    </lineage>
</organism>
<dbReference type="EMBL" id="LPUR01000001">
    <property type="protein sequence ID" value="KXH85331.1"/>
    <property type="molecule type" value="Genomic_DNA"/>
</dbReference>
<dbReference type="OrthoDB" id="1261576at2"/>
<keyword evidence="1" id="KW-1133">Transmembrane helix</keyword>
<proteinExistence type="predicted"/>
<evidence type="ECO:0000313" key="2">
    <source>
        <dbReference type="EMBL" id="KXH85331.1"/>
    </source>
</evidence>
<evidence type="ECO:0000256" key="1">
    <source>
        <dbReference type="SAM" id="Phobius"/>
    </source>
</evidence>
<dbReference type="AlphaFoldDB" id="A0A135WKB2"/>
<comment type="caution">
    <text evidence="2">The sequence shown here is derived from an EMBL/GenBank/DDBJ whole genome shotgun (WGS) entry which is preliminary data.</text>
</comment>
<protein>
    <submittedName>
        <fullName evidence="2">Uncharacterized protein</fullName>
    </submittedName>
</protein>
<evidence type="ECO:0000313" key="3">
    <source>
        <dbReference type="Proteomes" id="UP000070513"/>
    </source>
</evidence>
<feature type="transmembrane region" description="Helical" evidence="1">
    <location>
        <begin position="47"/>
        <end position="69"/>
    </location>
</feature>
<keyword evidence="1" id="KW-0812">Transmembrane</keyword>
<keyword evidence="1" id="KW-0472">Membrane</keyword>
<accession>A0A135WKB2</accession>
<dbReference type="RefSeq" id="WP_062649063.1">
    <property type="nucleotide sequence ID" value="NZ_LPUR01000001.1"/>
</dbReference>
<reference evidence="3" key="1">
    <citation type="submission" date="2015-12" db="EMBL/GenBank/DDBJ databases">
        <title>Genome sequence of a biocontrol rhizobacterium Chryseobacterium kwangjuense strain KJ1R5 isolated from pepper (Capsicum annuum L.).</title>
        <authorList>
            <person name="Jeong J.-J."/>
            <person name="Park H."/>
            <person name="Mannaa M."/>
            <person name="Sang M.K."/>
            <person name="Choi I.-G."/>
            <person name="Kim K.D."/>
        </authorList>
    </citation>
    <scope>NUCLEOTIDE SEQUENCE [LARGE SCALE GENOMIC DNA]</scope>
    <source>
        <strain evidence="3">KJ1R5</strain>
    </source>
</reference>
<name>A0A135WKB2_9FLAO</name>
<gene>
    <name evidence="2" type="ORF">AU378_06160</name>
</gene>